<dbReference type="GO" id="GO:0004674">
    <property type="term" value="F:protein serine/threonine kinase activity"/>
    <property type="evidence" value="ECO:0007669"/>
    <property type="project" value="UniProtKB-KW"/>
</dbReference>
<dbReference type="STRING" id="1601833.SAMN05518684_12441"/>
<evidence type="ECO:0000259" key="2">
    <source>
        <dbReference type="PROSITE" id="PS50011"/>
    </source>
</evidence>
<proteinExistence type="predicted"/>
<dbReference type="AlphaFoldDB" id="A0A1H9X3Z5"/>
<dbReference type="PANTHER" id="PTHR44167">
    <property type="entry name" value="OVARIAN-SPECIFIC SERINE/THREONINE-PROTEIN KINASE LOK-RELATED"/>
    <property type="match status" value="1"/>
</dbReference>
<dbReference type="SMART" id="SM00220">
    <property type="entry name" value="S_TKc"/>
    <property type="match status" value="1"/>
</dbReference>
<dbReference type="RefSeq" id="WP_245733247.1">
    <property type="nucleotide sequence ID" value="NZ_FOGT01000024.1"/>
</dbReference>
<keyword evidence="1" id="KW-0812">Transmembrane</keyword>
<dbReference type="PROSITE" id="PS50011">
    <property type="entry name" value="PROTEIN_KINASE_DOM"/>
    <property type="match status" value="1"/>
</dbReference>
<keyword evidence="3" id="KW-0723">Serine/threonine-protein kinase</keyword>
<keyword evidence="3" id="KW-0808">Transferase</keyword>
<dbReference type="Gene3D" id="3.30.200.20">
    <property type="entry name" value="Phosphorylase Kinase, domain 1"/>
    <property type="match status" value="1"/>
</dbReference>
<accession>A0A1H9X3Z5</accession>
<evidence type="ECO:0000313" key="4">
    <source>
        <dbReference type="Proteomes" id="UP000198571"/>
    </source>
</evidence>
<sequence length="327" mass="36891">MKDSLSKKQAYNFTPGQVITGKWHGNKYRIIRILGEGAIGRVYLAQTGGRLVAVKVARQAMSVSSEVNVLRRVSKVQGLSLGPSFLDMDDVVTSHGTTSFYVMEFIQGQPFMPFVINKGSEWLGLFTAQLLGDLHKMHAGGWIFGDLKPENLLITKQPYQLRWIDPGGITKAGRSIKEYTEYFDRGYWGEGDRKAEPSYDLFAVAMLMVNRAYPSRFRKTSQKGTDYILEKVTGAPLLHPYFTVIKKGIEQKYEDAGQMKEDVLMALRNQKRAAVPSRLKRKAVLKKRNAPVNKTAGTPVTRERKGYLETVFFASFLLTIYILYLVG</sequence>
<dbReference type="EMBL" id="FOGT01000024">
    <property type="protein sequence ID" value="SES40882.1"/>
    <property type="molecule type" value="Genomic_DNA"/>
</dbReference>
<reference evidence="4" key="1">
    <citation type="submission" date="2016-10" db="EMBL/GenBank/DDBJ databases">
        <authorList>
            <person name="Varghese N."/>
            <person name="Submissions S."/>
        </authorList>
    </citation>
    <scope>NUCLEOTIDE SEQUENCE [LARGE SCALE GENOMIC DNA]</scope>
    <source>
        <strain evidence="4">S9</strain>
    </source>
</reference>
<gene>
    <name evidence="3" type="ORF">SAMN05518684_12441</name>
</gene>
<dbReference type="Pfam" id="PF00069">
    <property type="entry name" value="Pkinase"/>
    <property type="match status" value="1"/>
</dbReference>
<dbReference type="Gene3D" id="1.10.510.10">
    <property type="entry name" value="Transferase(Phosphotransferase) domain 1"/>
    <property type="match status" value="1"/>
</dbReference>
<dbReference type="InterPro" id="IPR000719">
    <property type="entry name" value="Prot_kinase_dom"/>
</dbReference>
<name>A0A1H9X3Z5_9BACI</name>
<organism evidence="3 4">
    <name type="scientific">Salipaludibacillus aurantiacus</name>
    <dbReference type="NCBI Taxonomy" id="1601833"/>
    <lineage>
        <taxon>Bacteria</taxon>
        <taxon>Bacillati</taxon>
        <taxon>Bacillota</taxon>
        <taxon>Bacilli</taxon>
        <taxon>Bacillales</taxon>
        <taxon>Bacillaceae</taxon>
    </lineage>
</organism>
<feature type="domain" description="Protein kinase" evidence="2">
    <location>
        <begin position="28"/>
        <end position="285"/>
    </location>
</feature>
<dbReference type="GO" id="GO:0005524">
    <property type="term" value="F:ATP binding"/>
    <property type="evidence" value="ECO:0007669"/>
    <property type="project" value="InterPro"/>
</dbReference>
<keyword evidence="3" id="KW-0418">Kinase</keyword>
<protein>
    <submittedName>
        <fullName evidence="3">Serine/threonine protein kinase</fullName>
    </submittedName>
</protein>
<dbReference type="SUPFAM" id="SSF56112">
    <property type="entry name" value="Protein kinase-like (PK-like)"/>
    <property type="match status" value="1"/>
</dbReference>
<dbReference type="InterPro" id="IPR011009">
    <property type="entry name" value="Kinase-like_dom_sf"/>
</dbReference>
<evidence type="ECO:0000256" key="1">
    <source>
        <dbReference type="SAM" id="Phobius"/>
    </source>
</evidence>
<keyword evidence="1" id="KW-1133">Transmembrane helix</keyword>
<keyword evidence="1" id="KW-0472">Membrane</keyword>
<dbReference type="GO" id="GO:0005737">
    <property type="term" value="C:cytoplasm"/>
    <property type="evidence" value="ECO:0007669"/>
    <property type="project" value="TreeGrafter"/>
</dbReference>
<dbReference type="Proteomes" id="UP000198571">
    <property type="component" value="Unassembled WGS sequence"/>
</dbReference>
<dbReference type="PANTHER" id="PTHR44167:SF31">
    <property type="entry name" value="PROTEIN CBG02007"/>
    <property type="match status" value="1"/>
</dbReference>
<keyword evidence="4" id="KW-1185">Reference proteome</keyword>
<feature type="transmembrane region" description="Helical" evidence="1">
    <location>
        <begin position="307"/>
        <end position="326"/>
    </location>
</feature>
<evidence type="ECO:0000313" key="3">
    <source>
        <dbReference type="EMBL" id="SES40882.1"/>
    </source>
</evidence>